<reference evidence="6" key="1">
    <citation type="submission" date="2019-03" db="EMBL/GenBank/DDBJ databases">
        <title>WGS assembly of Setaria viridis.</title>
        <authorList>
            <person name="Huang P."/>
            <person name="Jenkins J."/>
            <person name="Grimwood J."/>
            <person name="Barry K."/>
            <person name="Healey A."/>
            <person name="Mamidi S."/>
            <person name="Sreedasyam A."/>
            <person name="Shu S."/>
            <person name="Feldman M."/>
            <person name="Wu J."/>
            <person name="Yu Y."/>
            <person name="Chen C."/>
            <person name="Johnson J."/>
            <person name="Rokhsar D."/>
            <person name="Baxter I."/>
            <person name="Schmutz J."/>
            <person name="Brutnell T."/>
            <person name="Kellogg E."/>
        </authorList>
    </citation>
    <scope>NUCLEOTIDE SEQUENCE [LARGE SCALE GENOMIC DNA]</scope>
</reference>
<evidence type="ECO:0000259" key="4">
    <source>
        <dbReference type="Pfam" id="PF00195"/>
    </source>
</evidence>
<evidence type="ECO:0000259" key="5">
    <source>
        <dbReference type="Pfam" id="PF02797"/>
    </source>
</evidence>
<dbReference type="InterPro" id="IPR001099">
    <property type="entry name" value="Chalcone/stilbene_synt_N"/>
</dbReference>
<dbReference type="CDD" id="cd00831">
    <property type="entry name" value="CHS_like"/>
    <property type="match status" value="1"/>
</dbReference>
<keyword evidence="3" id="KW-0012">Acyltransferase</keyword>
<dbReference type="PIRSF" id="PIRSF000451">
    <property type="entry name" value="PKS_III"/>
    <property type="match status" value="1"/>
</dbReference>
<comment type="similarity">
    <text evidence="1 3">Belongs to the thiolase-like superfamily. Chalcone/stilbene synthases family.</text>
</comment>
<dbReference type="Proteomes" id="UP000298652">
    <property type="component" value="Chromosome 7"/>
</dbReference>
<protein>
    <recommendedName>
        <fullName evidence="8">Chalcone/stilbene synthase N-terminal domain-containing protein</fullName>
    </recommendedName>
</protein>
<dbReference type="InterPro" id="IPR012328">
    <property type="entry name" value="Chalcone/stilbene_synt_C"/>
</dbReference>
<dbReference type="AlphaFoldDB" id="A0A4U6TZS3"/>
<evidence type="ECO:0000256" key="3">
    <source>
        <dbReference type="RuleBase" id="RU003633"/>
    </source>
</evidence>
<feature type="domain" description="Chalcone/stilbene synthase C-terminal" evidence="5">
    <location>
        <begin position="227"/>
        <end position="377"/>
    </location>
</feature>
<name>A0A4U6TZS3_SETVI</name>
<proteinExistence type="inferred from homology"/>
<evidence type="ECO:0000256" key="2">
    <source>
        <dbReference type="PIRSR" id="PIRSR000451-1"/>
    </source>
</evidence>
<dbReference type="GO" id="GO:0030639">
    <property type="term" value="P:polyketide biosynthetic process"/>
    <property type="evidence" value="ECO:0007669"/>
    <property type="project" value="TreeGrafter"/>
</dbReference>
<dbReference type="PANTHER" id="PTHR11877">
    <property type="entry name" value="HYDROXYMETHYLGLUTARYL-COA SYNTHASE"/>
    <property type="match status" value="1"/>
</dbReference>
<dbReference type="Pfam" id="PF02797">
    <property type="entry name" value="Chal_sti_synt_C"/>
    <property type="match status" value="1"/>
</dbReference>
<dbReference type="PANTHER" id="PTHR11877:SF80">
    <property type="entry name" value="CHALCONE SYNTHASE 1"/>
    <property type="match status" value="1"/>
</dbReference>
<evidence type="ECO:0000256" key="1">
    <source>
        <dbReference type="ARBA" id="ARBA00005531"/>
    </source>
</evidence>
<keyword evidence="3" id="KW-0808">Transferase</keyword>
<dbReference type="SUPFAM" id="SSF53901">
    <property type="entry name" value="Thiolase-like"/>
    <property type="match status" value="2"/>
</dbReference>
<evidence type="ECO:0000313" key="7">
    <source>
        <dbReference type="Proteomes" id="UP000298652"/>
    </source>
</evidence>
<dbReference type="OMA" id="KRHLYID"/>
<accession>A0A4U6TZS3</accession>
<keyword evidence="7" id="KW-1185">Reference proteome</keyword>
<evidence type="ECO:0008006" key="8">
    <source>
        <dbReference type="Google" id="ProtNLM"/>
    </source>
</evidence>
<dbReference type="Gene3D" id="3.40.47.10">
    <property type="match status" value="2"/>
</dbReference>
<feature type="active site" description="Acyl-thioester intermediate" evidence="2">
    <location>
        <position position="153"/>
    </location>
</feature>
<dbReference type="InterPro" id="IPR016039">
    <property type="entry name" value="Thiolase-like"/>
</dbReference>
<dbReference type="GO" id="GO:0016747">
    <property type="term" value="F:acyltransferase activity, transferring groups other than amino-acyl groups"/>
    <property type="evidence" value="ECO:0007669"/>
    <property type="project" value="InterPro"/>
</dbReference>
<organism evidence="6 7">
    <name type="scientific">Setaria viridis</name>
    <name type="common">Green bristlegrass</name>
    <name type="synonym">Setaria italica subsp. viridis</name>
    <dbReference type="NCBI Taxonomy" id="4556"/>
    <lineage>
        <taxon>Eukaryota</taxon>
        <taxon>Viridiplantae</taxon>
        <taxon>Streptophyta</taxon>
        <taxon>Embryophyta</taxon>
        <taxon>Tracheophyta</taxon>
        <taxon>Spermatophyta</taxon>
        <taxon>Magnoliopsida</taxon>
        <taxon>Liliopsida</taxon>
        <taxon>Poales</taxon>
        <taxon>Poaceae</taxon>
        <taxon>PACMAD clade</taxon>
        <taxon>Panicoideae</taxon>
        <taxon>Panicodae</taxon>
        <taxon>Paniceae</taxon>
        <taxon>Cenchrinae</taxon>
        <taxon>Setaria</taxon>
    </lineage>
</organism>
<dbReference type="InterPro" id="IPR011141">
    <property type="entry name" value="Polyketide_synthase_type-III"/>
</dbReference>
<dbReference type="EMBL" id="CM016558">
    <property type="protein sequence ID" value="TKW06753.1"/>
    <property type="molecule type" value="Genomic_DNA"/>
</dbReference>
<gene>
    <name evidence="6" type="ORF">SEVIR_7G261200v2</name>
</gene>
<dbReference type="Gramene" id="TKW06753">
    <property type="protein sequence ID" value="TKW06753"/>
    <property type="gene ID" value="SEVIR_7G261200v2"/>
</dbReference>
<dbReference type="Pfam" id="PF00195">
    <property type="entry name" value="Chal_sti_synt_N"/>
    <property type="match status" value="1"/>
</dbReference>
<feature type="domain" description="Chalcone/stilbene synthase N-terminal" evidence="4">
    <location>
        <begin position="2"/>
        <end position="210"/>
    </location>
</feature>
<dbReference type="FunFam" id="3.40.47.10:FF:000025">
    <property type="entry name" value="Chalcone synthase 2"/>
    <property type="match status" value="1"/>
</dbReference>
<sequence>MGTASTLAIGTANPSNVMLQSDFPDFYFRVTNSDHIKEELKDGFRRICQKSAIRKRHLYIDEALLGANPEMTTYGGPSLDKRKDIISAKIPELGAAAAAAALKEWGRPVEDITHLIVGCNSGGSDQPGADYQVARLLGLSLSASRLGVYHQGCVVGASTLRLAKDLAENNAGARVLAVLVEVSIIAFRGADGLATQAFIADGASAVVVGAADSAAAAGEGSERPLFEIVCSRQLTVPGTGDAMRGLIREAGLTISLVREGPSMFASNLEAALRGLLGGSVTDGDWTALFWAMHYPGGRLILDKVETALGLELVKMRASREVLAEYGNMGSASVWFTLDGMRRWSAANGCGTAGEGCHWCVLCGFGSGLTLDLVLLRAARLAALIHANHYTKLHQSTTR</sequence>
<evidence type="ECO:0000313" key="6">
    <source>
        <dbReference type="EMBL" id="TKW06753.1"/>
    </source>
</evidence>